<dbReference type="CDD" id="cd12518">
    <property type="entry name" value="RRM_SRSF11"/>
    <property type="match status" value="1"/>
</dbReference>
<gene>
    <name evidence="5" type="primary">Srsf11</name>
    <name evidence="5" type="synonym">Sfrs11</name>
</gene>
<feature type="domain" description="RRM" evidence="3">
    <location>
        <begin position="61"/>
        <end position="141"/>
    </location>
</feature>
<dbReference type="GO" id="GO:0008380">
    <property type="term" value="P:RNA splicing"/>
    <property type="evidence" value="ECO:0007669"/>
    <property type="project" value="InterPro"/>
</dbReference>
<protein>
    <recommendedName>
        <fullName evidence="3">RRM domain-containing protein</fullName>
    </recommendedName>
</protein>
<dbReference type="InterPro" id="IPR000504">
    <property type="entry name" value="RRM_dom"/>
</dbReference>
<accession>Q8BYD3</accession>
<dbReference type="PANTHER" id="PTHR32343:SF6">
    <property type="entry name" value="SERINE_ARGININE-RICH SPLICING FACTOR 11"/>
    <property type="match status" value="1"/>
</dbReference>
<dbReference type="PANTHER" id="PTHR32343">
    <property type="entry name" value="SERINE/ARGININE-RICH SPLICING FACTOR"/>
    <property type="match status" value="1"/>
</dbReference>
<evidence type="ECO:0000313" key="5">
    <source>
        <dbReference type="MGI" id="MGI:1916457"/>
    </source>
</evidence>
<reference evidence="4" key="2">
    <citation type="journal article" date="2000" name="Genome Res.">
        <title>Normalization and subtraction of cap-trapper-selected cDNAs to prepare full-length cDNA libraries for rapid discovery of new genes.</title>
        <authorList>
            <person name="Carninci P."/>
            <person name="Shibata Y."/>
            <person name="Hayatsu N."/>
            <person name="Sugahara Y."/>
            <person name="Shibata K."/>
            <person name="Itoh M."/>
            <person name="Konno H."/>
            <person name="Okazaki Y."/>
            <person name="Muramatsu M."/>
            <person name="Hayashizaki Y."/>
        </authorList>
    </citation>
    <scope>NUCLEOTIDE SEQUENCE</scope>
    <source>
        <strain evidence="4">C57BL/6J</strain>
        <tissue evidence="4">Thymus</tissue>
    </source>
</reference>
<organism evidence="4">
    <name type="scientific">Mus musculus</name>
    <name type="common">Mouse</name>
    <dbReference type="NCBI Taxonomy" id="10090"/>
    <lineage>
        <taxon>Eukaryota</taxon>
        <taxon>Metazoa</taxon>
        <taxon>Chordata</taxon>
        <taxon>Craniata</taxon>
        <taxon>Vertebrata</taxon>
        <taxon>Euteleostomi</taxon>
        <taxon>Mammalia</taxon>
        <taxon>Eutheria</taxon>
        <taxon>Euarchontoglires</taxon>
        <taxon>Glires</taxon>
        <taxon>Rodentia</taxon>
        <taxon>Myomorpha</taxon>
        <taxon>Muroidea</taxon>
        <taxon>Muridae</taxon>
        <taxon>Murinae</taxon>
        <taxon>Mus</taxon>
        <taxon>Mus</taxon>
    </lineage>
</organism>
<reference evidence="4" key="3">
    <citation type="journal article" date="2000" name="Genome Res.">
        <title>RIKEN integrated sequence analysis (RISA) system--384-format sequencing pipeline with 384 multicapillary sequencer.</title>
        <authorList>
            <person name="Shibata K."/>
            <person name="Itoh M."/>
            <person name="Aizawa K."/>
            <person name="Nagaoka S."/>
            <person name="Sasaki N."/>
            <person name="Carninci P."/>
            <person name="Konno H."/>
            <person name="Akiyama J."/>
            <person name="Nishi K."/>
            <person name="Kitsunai T."/>
            <person name="Tashiro H."/>
            <person name="Itoh M."/>
            <person name="Sumi N."/>
            <person name="Ishii Y."/>
            <person name="Nakamura S."/>
            <person name="Hazama M."/>
            <person name="Nishine T."/>
            <person name="Harada A."/>
            <person name="Yamamoto R."/>
            <person name="Matsumoto H."/>
            <person name="Sakaguchi S."/>
            <person name="Ikegami T."/>
            <person name="Kashiwagi K."/>
            <person name="Fujiwake S."/>
            <person name="Inoue K."/>
            <person name="Togawa Y."/>
            <person name="Izawa M."/>
            <person name="Ohara E."/>
            <person name="Watahiki M."/>
            <person name="Yoneda Y."/>
            <person name="Ishikawa T."/>
            <person name="Ozawa K."/>
            <person name="Tanaka T."/>
            <person name="Matsuura S."/>
            <person name="Kawai J."/>
            <person name="Okazaki Y."/>
            <person name="Muramatsu M."/>
            <person name="Inoue Y."/>
            <person name="Kira A."/>
            <person name="Hayashizaki Y."/>
        </authorList>
    </citation>
    <scope>NUCLEOTIDE SEQUENCE</scope>
    <source>
        <strain evidence="4">C57BL/6J</strain>
        <tissue evidence="4">Thymus</tissue>
    </source>
</reference>
<keyword evidence="1" id="KW-0694">RNA-binding</keyword>
<dbReference type="Gene3D" id="3.30.70.330">
    <property type="match status" value="1"/>
</dbReference>
<dbReference type="Pfam" id="PF00076">
    <property type="entry name" value="RRM_1"/>
    <property type="match status" value="1"/>
</dbReference>
<dbReference type="PROSITE" id="PS50102">
    <property type="entry name" value="RRM"/>
    <property type="match status" value="1"/>
</dbReference>
<feature type="region of interest" description="Disordered" evidence="2">
    <location>
        <begin position="39"/>
        <end position="63"/>
    </location>
</feature>
<evidence type="ECO:0000256" key="1">
    <source>
        <dbReference type="PROSITE-ProRule" id="PRU00176"/>
    </source>
</evidence>
<dbReference type="GO" id="GO:0003723">
    <property type="term" value="F:RNA binding"/>
    <property type="evidence" value="ECO:0007669"/>
    <property type="project" value="UniProtKB-UniRule"/>
</dbReference>
<reference evidence="4" key="7">
    <citation type="journal article" date="2005" name="Science">
        <title>The Transcriptional Landscape of the Mammalian Genome.</title>
        <authorList>
            <consortium name="The FANTOM Consortium"/>
            <consortium name="Riken Genome Exploration Research Group and Genome Science Group (Genome Network Project Core Group)"/>
        </authorList>
    </citation>
    <scope>NUCLEOTIDE SEQUENCE</scope>
    <source>
        <strain evidence="4">C57BL/6J</strain>
        <tissue evidence="4">Thymus</tissue>
    </source>
</reference>
<evidence type="ECO:0000313" key="4">
    <source>
        <dbReference type="EMBL" id="BAC30598.1"/>
    </source>
</evidence>
<dbReference type="UCSC" id="uc008rvt.1">
    <property type="organism name" value="mouse"/>
</dbReference>
<dbReference type="AlphaFoldDB" id="Q8BYD3"/>
<reference evidence="4" key="1">
    <citation type="journal article" date="1999" name="Methods Enzymol.">
        <title>High-efficiency full-length cDNA cloning.</title>
        <authorList>
            <person name="Carninci P."/>
            <person name="Hayashizaki Y."/>
        </authorList>
    </citation>
    <scope>NUCLEOTIDE SEQUENCE</scope>
    <source>
        <strain evidence="4">C57BL/6J</strain>
        <tissue evidence="4">Thymus</tissue>
    </source>
</reference>
<reference evidence="4" key="8">
    <citation type="journal article" date="2005" name="Science">
        <title>Antisense Transcription in the Mammalian Transcriptome.</title>
        <authorList>
            <consortium name="RIKEN Genome Exploration Research Group and Genome Science Group (Genome Network Project Core Group) and the FANTOM Consortium"/>
        </authorList>
    </citation>
    <scope>NUCLEOTIDE SEQUENCE</scope>
    <source>
        <strain evidence="4">C57BL/6J</strain>
        <tissue evidence="4">Thymus</tissue>
    </source>
</reference>
<name>Q8BYD3_MOUSE</name>
<reference evidence="4" key="4">
    <citation type="journal article" date="2001" name="Nature">
        <title>Functional annotation of a full-length mouse cDNA collection.</title>
        <authorList>
            <consortium name="The RIKEN Genome Exploration Research Group Phase II Team and the FANTOM Consortium"/>
        </authorList>
    </citation>
    <scope>NUCLEOTIDE SEQUENCE</scope>
    <source>
        <strain evidence="4">C57BL/6J</strain>
        <tissue evidence="4">Thymus</tissue>
    </source>
</reference>
<dbReference type="InterPro" id="IPR012677">
    <property type="entry name" value="Nucleotide-bd_a/b_plait_sf"/>
</dbReference>
<evidence type="ECO:0000259" key="3">
    <source>
        <dbReference type="PROSITE" id="PS50102"/>
    </source>
</evidence>
<dbReference type="InterPro" id="IPR034447">
    <property type="entry name" value="RRM_SRSF11"/>
</dbReference>
<dbReference type="SUPFAM" id="SSF54928">
    <property type="entry name" value="RNA-binding domain, RBD"/>
    <property type="match status" value="1"/>
</dbReference>
<reference evidence="4" key="5">
    <citation type="submission" date="2001-07" db="EMBL/GenBank/DDBJ databases">
        <authorList>
            <person name="Adachi J."/>
            <person name="Aizawa K."/>
            <person name="Akimura T."/>
            <person name="Arakawa T."/>
            <person name="Bono H."/>
            <person name="Carninci P."/>
            <person name="Fukuda S."/>
            <person name="Furuno M."/>
            <person name="Hanagaki T."/>
            <person name="Hara A."/>
            <person name="Hashizume W."/>
            <person name="Hayashida K."/>
            <person name="Hayatsu N."/>
            <person name="Hiramoto K."/>
            <person name="Hiraoka T."/>
            <person name="Hirozane T."/>
            <person name="Hori F."/>
            <person name="Imotani K."/>
            <person name="Ishii Y."/>
            <person name="Itoh M."/>
            <person name="Kagawa I."/>
            <person name="Kasukawa T."/>
            <person name="Katoh H."/>
            <person name="Kawai J."/>
            <person name="Kojima Y."/>
            <person name="Kondo S."/>
            <person name="Konno H."/>
            <person name="Kouda M."/>
            <person name="Koya S."/>
            <person name="Kurihara C."/>
            <person name="Matsuyama T."/>
            <person name="Miyazaki A."/>
            <person name="Murata M."/>
            <person name="Nakamura M."/>
            <person name="Nishi K."/>
            <person name="Nomura K."/>
            <person name="Numazaki R."/>
            <person name="Ohno M."/>
            <person name="Ohsato N."/>
            <person name="Okazaki Y."/>
            <person name="Saito R."/>
            <person name="Saitoh H."/>
            <person name="Sakai C."/>
            <person name="Sakai K."/>
            <person name="Sakazume N."/>
            <person name="Sano H."/>
            <person name="Sasaki D."/>
            <person name="Shibata K."/>
            <person name="Shinagawa A."/>
            <person name="Shiraki T."/>
            <person name="Sogabe Y."/>
            <person name="Tagami M."/>
            <person name="Tagawa A."/>
            <person name="Takahashi F."/>
            <person name="Takaku-Akahira S."/>
            <person name="Takeda Y."/>
            <person name="Tanaka T."/>
            <person name="Tomaru A."/>
            <person name="Toya T."/>
            <person name="Yasunishi A."/>
            <person name="Muramatsu M."/>
            <person name="Hayashizaki Y."/>
        </authorList>
    </citation>
    <scope>NUCLEOTIDE SEQUENCE</scope>
    <source>
        <strain evidence="4">C57BL/6J</strain>
        <tissue evidence="4">Thymus</tissue>
    </source>
</reference>
<proteinExistence type="evidence at transcript level"/>
<evidence type="ECO:0000256" key="2">
    <source>
        <dbReference type="SAM" id="MobiDB-lite"/>
    </source>
</evidence>
<dbReference type="MGI" id="MGI:1916457">
    <property type="gene designation" value="Srsf11"/>
</dbReference>
<sequence>MSSPPAPGTAGPTSPSVALTNLALRRNFFREAARAMSSTAVVPSAPGPGPGPSGGPGGGTEVIQVTNVSPSASSEQMRTLFGFLGKIDELRLFPPDDSPLPVSSRVCFVKFHDPDSAVVAQHLTNTVFVDRALIVVPYAEGLCFVSLPMWAPLPGHWPQCRCRVSITSLSDSKYYFETLVILHSIIMTWRFFSYSKTEK</sequence>
<reference evidence="4" key="6">
    <citation type="journal article" date="2002" name="Nature">
        <title>Analysis of the mouse transcriptome based on functional annotation of 60,770 full-length cDNAs.</title>
        <authorList>
            <consortium name="The FANTOM Consortium and the RIKEN Genome Exploration Research Group Phase I and II Team"/>
        </authorList>
    </citation>
    <scope>NUCLEOTIDE SEQUENCE</scope>
    <source>
        <strain evidence="4">C57BL/6J</strain>
        <tissue evidence="4">Thymus</tissue>
    </source>
</reference>
<dbReference type="EMBL" id="AK040467">
    <property type="protein sequence ID" value="BAC30598.1"/>
    <property type="molecule type" value="mRNA"/>
</dbReference>
<dbReference type="SMART" id="SM00360">
    <property type="entry name" value="RRM"/>
    <property type="match status" value="1"/>
</dbReference>
<dbReference type="FunFam" id="3.30.70.330:FF:000084">
    <property type="entry name" value="Serine/arginine-rich splicing factor 11 isoform 1"/>
    <property type="match status" value="1"/>
</dbReference>
<dbReference type="AGR" id="MGI:1916457"/>
<dbReference type="InterPro" id="IPR035979">
    <property type="entry name" value="RBD_domain_sf"/>
</dbReference>